<dbReference type="Pfam" id="PF03928">
    <property type="entry name" value="HbpS-like"/>
    <property type="match status" value="1"/>
</dbReference>
<dbReference type="Gene3D" id="3.30.450.150">
    <property type="entry name" value="Haem-degrading domain"/>
    <property type="match status" value="1"/>
</dbReference>
<evidence type="ECO:0000313" key="1">
    <source>
        <dbReference type="EMBL" id="WOC14288.1"/>
    </source>
</evidence>
<dbReference type="EMBL" id="CP128986">
    <property type="protein sequence ID" value="WOC14288.1"/>
    <property type="molecule type" value="Genomic_DNA"/>
</dbReference>
<dbReference type="InterPro" id="IPR038084">
    <property type="entry name" value="PduO/GlcC-like_sf"/>
</dbReference>
<name>A0AA97GVP5_9ACTN</name>
<proteinExistence type="predicted"/>
<accession>A0AA97GVP5</accession>
<protein>
    <recommendedName>
        <fullName evidence="2">Heme-binding protein</fullName>
    </recommendedName>
</protein>
<dbReference type="InterPro" id="IPR052517">
    <property type="entry name" value="GlcG_carb_metab_protein"/>
</dbReference>
<reference evidence="1" key="1">
    <citation type="submission" date="2023-06" db="EMBL/GenBank/DDBJ databases">
        <title>Gordonia sp. nov. and Pseudochrobactrum sp. nov., two species isolated from the burying beetle Nicrophorus vespilloides.</title>
        <authorList>
            <person name="Poehlein A."/>
            <person name="Guzman J."/>
            <person name="Daniel R."/>
            <person name="Vilcinskas A."/>
        </authorList>
    </citation>
    <scope>NUCLEOTIDE SEQUENCE</scope>
    <source>
        <strain evidence="1">MP11Mi</strain>
    </source>
</reference>
<dbReference type="SUPFAM" id="SSF143744">
    <property type="entry name" value="GlcG-like"/>
    <property type="match status" value="1"/>
</dbReference>
<gene>
    <name evidence="1" type="ORF">MP11Mi_34030</name>
</gene>
<dbReference type="AlphaFoldDB" id="A0AA97GVP5"/>
<organism evidence="1">
    <name type="scientific">Gordonia sp. MP11Mi</name>
    <dbReference type="NCBI Taxonomy" id="3022769"/>
    <lineage>
        <taxon>Bacteria</taxon>
        <taxon>Bacillati</taxon>
        <taxon>Actinomycetota</taxon>
        <taxon>Actinomycetes</taxon>
        <taxon>Mycobacteriales</taxon>
        <taxon>Gordoniaceae</taxon>
        <taxon>Gordonia</taxon>
    </lineage>
</organism>
<sequence>MDAEGLRHRLKEGNELMSYSTITLDAAARIIELGKSKARELELRAVFAILDGGANLVAFERMDGAWLASNDLALAKSRTSVMFETESEVLNAPLQLGVPVPHFDHTNGGLLLMGGGVPIVDDSGRLIGALGVSGGTPEQDAEIARTATGWEA</sequence>
<dbReference type="InterPro" id="IPR005624">
    <property type="entry name" value="PduO/GlcC-like"/>
</dbReference>
<dbReference type="PANTHER" id="PTHR34309:SF1">
    <property type="entry name" value="PROTEIN GLCG"/>
    <property type="match status" value="1"/>
</dbReference>
<dbReference type="PANTHER" id="PTHR34309">
    <property type="entry name" value="SLR1406 PROTEIN"/>
    <property type="match status" value="1"/>
</dbReference>
<evidence type="ECO:0008006" key="2">
    <source>
        <dbReference type="Google" id="ProtNLM"/>
    </source>
</evidence>